<proteinExistence type="predicted"/>
<protein>
    <submittedName>
        <fullName evidence="1">Uncharacterized protein</fullName>
    </submittedName>
</protein>
<dbReference type="AlphaFoldDB" id="A0A7W7I3K1"/>
<comment type="caution">
    <text evidence="1">The sequence shown here is derived from an EMBL/GenBank/DDBJ whole genome shotgun (WGS) entry which is preliminary data.</text>
</comment>
<gene>
    <name evidence="1" type="ORF">BJ971_006202</name>
</gene>
<dbReference type="EMBL" id="JACHNH010000001">
    <property type="protein sequence ID" value="MBB4765646.1"/>
    <property type="molecule type" value="Genomic_DNA"/>
</dbReference>
<organism evidence="1 2">
    <name type="scientific">Actinoplanes digitatis</name>
    <dbReference type="NCBI Taxonomy" id="1868"/>
    <lineage>
        <taxon>Bacteria</taxon>
        <taxon>Bacillati</taxon>
        <taxon>Actinomycetota</taxon>
        <taxon>Actinomycetes</taxon>
        <taxon>Micromonosporales</taxon>
        <taxon>Micromonosporaceae</taxon>
        <taxon>Actinoplanes</taxon>
    </lineage>
</organism>
<accession>A0A7W7I3K1</accession>
<keyword evidence="2" id="KW-1185">Reference proteome</keyword>
<evidence type="ECO:0000313" key="1">
    <source>
        <dbReference type="EMBL" id="MBB4765646.1"/>
    </source>
</evidence>
<dbReference type="Proteomes" id="UP000578112">
    <property type="component" value="Unassembled WGS sequence"/>
</dbReference>
<name>A0A7W7I3K1_9ACTN</name>
<sequence>MGHVEDRWYKAVKGADGKPRRVKSARYGRGMRYRARCEGPDGRERSEFWGWSIVIVGRLWFTSDALATP</sequence>
<evidence type="ECO:0000313" key="2">
    <source>
        <dbReference type="Proteomes" id="UP000578112"/>
    </source>
</evidence>
<reference evidence="1 2" key="1">
    <citation type="submission" date="2020-08" db="EMBL/GenBank/DDBJ databases">
        <title>Sequencing the genomes of 1000 actinobacteria strains.</title>
        <authorList>
            <person name="Klenk H.-P."/>
        </authorList>
    </citation>
    <scope>NUCLEOTIDE SEQUENCE [LARGE SCALE GENOMIC DNA]</scope>
    <source>
        <strain evidence="1 2">DSM 43149</strain>
    </source>
</reference>